<gene>
    <name evidence="1" type="ORF">PXEA_LOCUS10748</name>
</gene>
<name>A0A448WQ22_9PLAT</name>
<comment type="caution">
    <text evidence="1">The sequence shown here is derived from an EMBL/GenBank/DDBJ whole genome shotgun (WGS) entry which is preliminary data.</text>
</comment>
<accession>A0A448WQ22</accession>
<dbReference type="AlphaFoldDB" id="A0A448WQ22"/>
<sequence length="57" mass="6416">MQTVGRRVNKCGRSIADQWPMEAVGSGPNLLSMSGLNRRRLGLAEQVFEKLFTCRLH</sequence>
<dbReference type="EMBL" id="CAAALY010032048">
    <property type="protein sequence ID" value="VEL17308.1"/>
    <property type="molecule type" value="Genomic_DNA"/>
</dbReference>
<dbReference type="Proteomes" id="UP000784294">
    <property type="component" value="Unassembled WGS sequence"/>
</dbReference>
<feature type="non-terminal residue" evidence="1">
    <location>
        <position position="57"/>
    </location>
</feature>
<organism evidence="1 2">
    <name type="scientific">Protopolystoma xenopodis</name>
    <dbReference type="NCBI Taxonomy" id="117903"/>
    <lineage>
        <taxon>Eukaryota</taxon>
        <taxon>Metazoa</taxon>
        <taxon>Spiralia</taxon>
        <taxon>Lophotrochozoa</taxon>
        <taxon>Platyhelminthes</taxon>
        <taxon>Monogenea</taxon>
        <taxon>Polyopisthocotylea</taxon>
        <taxon>Polystomatidea</taxon>
        <taxon>Polystomatidae</taxon>
        <taxon>Protopolystoma</taxon>
    </lineage>
</organism>
<evidence type="ECO:0000313" key="1">
    <source>
        <dbReference type="EMBL" id="VEL17308.1"/>
    </source>
</evidence>
<keyword evidence="2" id="KW-1185">Reference proteome</keyword>
<protein>
    <submittedName>
        <fullName evidence="1">Uncharacterized protein</fullName>
    </submittedName>
</protein>
<proteinExistence type="predicted"/>
<reference evidence="1" key="1">
    <citation type="submission" date="2018-11" db="EMBL/GenBank/DDBJ databases">
        <authorList>
            <consortium name="Pathogen Informatics"/>
        </authorList>
    </citation>
    <scope>NUCLEOTIDE SEQUENCE</scope>
</reference>
<evidence type="ECO:0000313" key="2">
    <source>
        <dbReference type="Proteomes" id="UP000784294"/>
    </source>
</evidence>